<gene>
    <name evidence="2" type="ORF">CPY51_16955</name>
</gene>
<comment type="caution">
    <text evidence="2">The sequence shown here is derived from an EMBL/GenBank/DDBJ whole genome shotgun (WGS) entry which is preliminary data.</text>
</comment>
<dbReference type="OrthoDB" id="8403716at2"/>
<dbReference type="AlphaFoldDB" id="A0A2W4ES01"/>
<dbReference type="EMBL" id="PCDP01000036">
    <property type="protein sequence ID" value="PZM13190.1"/>
    <property type="molecule type" value="Genomic_DNA"/>
</dbReference>
<dbReference type="Proteomes" id="UP000248925">
    <property type="component" value="Unassembled WGS sequence"/>
</dbReference>
<accession>A0A2W4ES01</accession>
<proteinExistence type="predicted"/>
<dbReference type="RefSeq" id="WP_111161385.1">
    <property type="nucleotide sequence ID" value="NZ_PCDP01000036.1"/>
</dbReference>
<protein>
    <submittedName>
        <fullName evidence="2">Uncharacterized protein</fullName>
    </submittedName>
</protein>
<keyword evidence="3" id="KW-1185">Reference proteome</keyword>
<name>A0A2W4ES01_9HYPH</name>
<feature type="region of interest" description="Disordered" evidence="1">
    <location>
        <begin position="70"/>
        <end position="90"/>
    </location>
</feature>
<feature type="compositionally biased region" description="Basic and acidic residues" evidence="1">
    <location>
        <begin position="33"/>
        <end position="46"/>
    </location>
</feature>
<evidence type="ECO:0000313" key="3">
    <source>
        <dbReference type="Proteomes" id="UP000248925"/>
    </source>
</evidence>
<feature type="region of interest" description="Disordered" evidence="1">
    <location>
        <begin position="33"/>
        <end position="53"/>
    </location>
</feature>
<evidence type="ECO:0000256" key="1">
    <source>
        <dbReference type="SAM" id="MobiDB-lite"/>
    </source>
</evidence>
<evidence type="ECO:0000313" key="2">
    <source>
        <dbReference type="EMBL" id="PZM13190.1"/>
    </source>
</evidence>
<organism evidence="2 3">
    <name type="scientific">Rhizobium tubonense</name>
    <dbReference type="NCBI Taxonomy" id="484088"/>
    <lineage>
        <taxon>Bacteria</taxon>
        <taxon>Pseudomonadati</taxon>
        <taxon>Pseudomonadota</taxon>
        <taxon>Alphaproteobacteria</taxon>
        <taxon>Hyphomicrobiales</taxon>
        <taxon>Rhizobiaceae</taxon>
        <taxon>Rhizobium/Agrobacterium group</taxon>
        <taxon>Rhizobium</taxon>
    </lineage>
</organism>
<sequence>MVEVVNVSAYMAAWAADVAKPPVLVPSSIAARDARKLQKRQERDGATDNDIESPTLVIQSTSVALDLMTQGNSQPRSTLRHAIESYAEND</sequence>
<reference evidence="2 3" key="1">
    <citation type="journal article" date="2018" name="Sci. Rep.">
        <title>Rhizobium tumorigenes sp. nov., a novel plant tumorigenic bacterium isolated from cane gall tumors on thornless blackberry.</title>
        <authorList>
            <person name="Kuzmanovi N."/>
            <person name="Smalla K."/>
            <person name="Gronow S."/>
            <person name="PuBawska J."/>
        </authorList>
    </citation>
    <scope>NUCLEOTIDE SEQUENCE [LARGE SCALE GENOMIC DNA]</scope>
    <source>
        <strain evidence="2 3">CCBAU 85046</strain>
    </source>
</reference>